<dbReference type="Pfam" id="PF00069">
    <property type="entry name" value="Pkinase"/>
    <property type="match status" value="1"/>
</dbReference>
<reference evidence="11" key="1">
    <citation type="submission" date="2021-04" db="EMBL/GenBank/DDBJ databases">
        <title>Genome based classification of Actinospica acidithermotolerans sp. nov., an actinobacterium isolated from an Indonesian hot spring.</title>
        <authorList>
            <person name="Kusuma A.B."/>
            <person name="Putra K.E."/>
            <person name="Nafisah S."/>
            <person name="Loh J."/>
            <person name="Nouioui I."/>
            <person name="Goodfellow M."/>
        </authorList>
    </citation>
    <scope>NUCLEOTIDE SEQUENCE</scope>
    <source>
        <strain evidence="11">CSCA 57</strain>
    </source>
</reference>
<dbReference type="InterPro" id="IPR031636">
    <property type="entry name" value="PknG_TPR"/>
</dbReference>
<dbReference type="EC" id="2.7.11.1" evidence="1"/>
<keyword evidence="6" id="KW-0067">ATP-binding</keyword>
<dbReference type="CDD" id="cd14014">
    <property type="entry name" value="STKc_PknB_like"/>
    <property type="match status" value="1"/>
</dbReference>
<dbReference type="SUPFAM" id="SSF48452">
    <property type="entry name" value="TPR-like"/>
    <property type="match status" value="1"/>
</dbReference>
<comment type="catalytic activity">
    <reaction evidence="8">
        <text>L-seryl-[protein] + ATP = O-phospho-L-seryl-[protein] + ADP + H(+)</text>
        <dbReference type="Rhea" id="RHEA:17989"/>
        <dbReference type="Rhea" id="RHEA-COMP:9863"/>
        <dbReference type="Rhea" id="RHEA-COMP:11604"/>
        <dbReference type="ChEBI" id="CHEBI:15378"/>
        <dbReference type="ChEBI" id="CHEBI:29999"/>
        <dbReference type="ChEBI" id="CHEBI:30616"/>
        <dbReference type="ChEBI" id="CHEBI:83421"/>
        <dbReference type="ChEBI" id="CHEBI:456216"/>
        <dbReference type="EC" id="2.7.11.1"/>
    </reaction>
</comment>
<accession>A0A941EMW6</accession>
<evidence type="ECO:0000256" key="7">
    <source>
        <dbReference type="ARBA" id="ARBA00047899"/>
    </source>
</evidence>
<proteinExistence type="predicted"/>
<keyword evidence="12" id="KW-1185">Reference proteome</keyword>
<sequence>MRCTRPGCGGTILDGYCDTCGLAARSAAPAVSAAPVASASAQLCARLDCDGTIVDGYCDTCGLAATKPVSVPAQGNGRETSARTSSSVSARGSSRTSTGRTRGSAVSARAMTGRGTNSRGSRTTGRGGLGLGIVDIPSVEYRDPSEAVLVNPEVPEHKRFCSHCGKAVGRGKNGRPGRTAGFCAQCRNAYDFEPKLVAGDVVGGQYEVLGCLAHGGLGWIYLARDNNVSGVWRALKGLLDTGDEAAQAAAMAERQFLAEVEHPNIVKIYNFVQHDTGDYIVMEYVGGKSLKQIALEFKDANAGQSLPLAQVLAFAIEILPAFGYLHSIGLLYNDFKPDNIIQSEEQLKLIDLGAVMAFDDQESDIYSTEGYKAPELETDGPSVESDLFTIGRMLAVLAFDFKGYQREFAHKLPARESVPVLTRFESFDRALRRATHQQRERRFSSAAEMATQLTGVLREVVALERGEQQPAVSTLFTTERYSAGTEGVKSADAPTGVQLAAALPVPLADPADPNAGYLATLGGRADQVVRVLTELRTPTPEVHYRIVRAAVEDGQFELAERHLNRMAGLDAYDWRVIWYRAIVALCQGNPLEARSKFESCYNELPGELAPKLGIAVAAELAGLTSDALRYYQLVWSVDRSYVTAAFALARLRISARDHAGAVDVLGQIPEVAIQRTAAEIAAVRTRLDSPGFADWADPAELARLGERVEALGLDGEAHESLKCEVLAGALSWRLHDETEAADQSLFGARLTEDGLRTALERSYRTRARMAQTRAVRIAMVDCANLVRPRTWV</sequence>
<dbReference type="InterPro" id="IPR000719">
    <property type="entry name" value="Prot_kinase_dom"/>
</dbReference>
<dbReference type="EMBL" id="JAGSOG010000064">
    <property type="protein sequence ID" value="MBR7834617.1"/>
    <property type="molecule type" value="Genomic_DNA"/>
</dbReference>
<feature type="compositionally biased region" description="Low complexity" evidence="9">
    <location>
        <begin position="82"/>
        <end position="124"/>
    </location>
</feature>
<dbReference type="InterPro" id="IPR031634">
    <property type="entry name" value="PknG_rubred"/>
</dbReference>
<comment type="caution">
    <text evidence="11">The sequence shown here is derived from an EMBL/GenBank/DDBJ whole genome shotgun (WGS) entry which is preliminary data.</text>
</comment>
<organism evidence="11 12">
    <name type="scientific">Actinospica durhamensis</name>
    <dbReference type="NCBI Taxonomy" id="1508375"/>
    <lineage>
        <taxon>Bacteria</taxon>
        <taxon>Bacillati</taxon>
        <taxon>Actinomycetota</taxon>
        <taxon>Actinomycetes</taxon>
        <taxon>Catenulisporales</taxon>
        <taxon>Actinospicaceae</taxon>
        <taxon>Actinospica</taxon>
    </lineage>
</organism>
<dbReference type="Pfam" id="PF16919">
    <property type="entry name" value="PknG_rubred"/>
    <property type="match status" value="1"/>
</dbReference>
<evidence type="ECO:0000256" key="9">
    <source>
        <dbReference type="SAM" id="MobiDB-lite"/>
    </source>
</evidence>
<evidence type="ECO:0000313" key="11">
    <source>
        <dbReference type="EMBL" id="MBR7834617.1"/>
    </source>
</evidence>
<keyword evidence="4" id="KW-0547">Nucleotide-binding</keyword>
<dbReference type="AlphaFoldDB" id="A0A941EMW6"/>
<evidence type="ECO:0000256" key="5">
    <source>
        <dbReference type="ARBA" id="ARBA00022777"/>
    </source>
</evidence>
<dbReference type="Pfam" id="PF16918">
    <property type="entry name" value="PknG_TPR"/>
    <property type="match status" value="1"/>
</dbReference>
<dbReference type="GO" id="GO:0005524">
    <property type="term" value="F:ATP binding"/>
    <property type="evidence" value="ECO:0007669"/>
    <property type="project" value="UniProtKB-KW"/>
</dbReference>
<evidence type="ECO:0000256" key="6">
    <source>
        <dbReference type="ARBA" id="ARBA00022840"/>
    </source>
</evidence>
<evidence type="ECO:0000256" key="4">
    <source>
        <dbReference type="ARBA" id="ARBA00022741"/>
    </source>
</evidence>
<feature type="region of interest" description="Disordered" evidence="9">
    <location>
        <begin position="69"/>
        <end position="127"/>
    </location>
</feature>
<dbReference type="PANTHER" id="PTHR24363:SF0">
    <property type="entry name" value="SERINE_THREONINE KINASE LIKE DOMAIN CONTAINING 1"/>
    <property type="match status" value="1"/>
</dbReference>
<evidence type="ECO:0000313" key="12">
    <source>
        <dbReference type="Proteomes" id="UP000675781"/>
    </source>
</evidence>
<dbReference type="SUPFAM" id="SSF56112">
    <property type="entry name" value="Protein kinase-like (PK-like)"/>
    <property type="match status" value="1"/>
</dbReference>
<dbReference type="InterPro" id="IPR011990">
    <property type="entry name" value="TPR-like_helical_dom_sf"/>
</dbReference>
<evidence type="ECO:0000256" key="2">
    <source>
        <dbReference type="ARBA" id="ARBA00022527"/>
    </source>
</evidence>
<dbReference type="Gene3D" id="3.30.200.20">
    <property type="entry name" value="Phosphorylase Kinase, domain 1"/>
    <property type="match status" value="1"/>
</dbReference>
<protein>
    <recommendedName>
        <fullName evidence="1">non-specific serine/threonine protein kinase</fullName>
        <ecNumber evidence="1">2.7.11.1</ecNumber>
    </recommendedName>
</protein>
<dbReference type="FunFam" id="1.10.510.10:FF:000306">
    <property type="entry name" value="Serine/threonine protein kinase"/>
    <property type="match status" value="1"/>
</dbReference>
<comment type="catalytic activity">
    <reaction evidence="7">
        <text>L-threonyl-[protein] + ATP = O-phospho-L-threonyl-[protein] + ADP + H(+)</text>
        <dbReference type="Rhea" id="RHEA:46608"/>
        <dbReference type="Rhea" id="RHEA-COMP:11060"/>
        <dbReference type="Rhea" id="RHEA-COMP:11605"/>
        <dbReference type="ChEBI" id="CHEBI:15378"/>
        <dbReference type="ChEBI" id="CHEBI:30013"/>
        <dbReference type="ChEBI" id="CHEBI:30616"/>
        <dbReference type="ChEBI" id="CHEBI:61977"/>
        <dbReference type="ChEBI" id="CHEBI:456216"/>
        <dbReference type="EC" id="2.7.11.1"/>
    </reaction>
</comment>
<keyword evidence="3" id="KW-0808">Transferase</keyword>
<evidence type="ECO:0000256" key="8">
    <source>
        <dbReference type="ARBA" id="ARBA00048679"/>
    </source>
</evidence>
<dbReference type="RefSeq" id="WP_212529136.1">
    <property type="nucleotide sequence ID" value="NZ_JAGSOG010000064.1"/>
</dbReference>
<dbReference type="Gene3D" id="1.25.40.10">
    <property type="entry name" value="Tetratricopeptide repeat domain"/>
    <property type="match status" value="1"/>
</dbReference>
<evidence type="ECO:0000256" key="1">
    <source>
        <dbReference type="ARBA" id="ARBA00012513"/>
    </source>
</evidence>
<dbReference type="GO" id="GO:0004674">
    <property type="term" value="F:protein serine/threonine kinase activity"/>
    <property type="evidence" value="ECO:0007669"/>
    <property type="project" value="UniProtKB-KW"/>
</dbReference>
<dbReference type="PANTHER" id="PTHR24363">
    <property type="entry name" value="SERINE/THREONINE PROTEIN KINASE"/>
    <property type="match status" value="1"/>
</dbReference>
<dbReference type="InterPro" id="IPR011009">
    <property type="entry name" value="Kinase-like_dom_sf"/>
</dbReference>
<evidence type="ECO:0000256" key="3">
    <source>
        <dbReference type="ARBA" id="ARBA00022679"/>
    </source>
</evidence>
<name>A0A941EMW6_9ACTN</name>
<gene>
    <name evidence="11" type="ORF">KDL01_15190</name>
</gene>
<dbReference type="Gene3D" id="1.10.510.10">
    <property type="entry name" value="Transferase(Phosphotransferase) domain 1"/>
    <property type="match status" value="1"/>
</dbReference>
<feature type="domain" description="Protein kinase" evidence="10">
    <location>
        <begin position="206"/>
        <end position="481"/>
    </location>
</feature>
<evidence type="ECO:0000259" key="10">
    <source>
        <dbReference type="PROSITE" id="PS50011"/>
    </source>
</evidence>
<dbReference type="PROSITE" id="PS50011">
    <property type="entry name" value="PROTEIN_KINASE_DOM"/>
    <property type="match status" value="1"/>
</dbReference>
<keyword evidence="5 11" id="KW-0418">Kinase</keyword>
<keyword evidence="2" id="KW-0723">Serine/threonine-protein kinase</keyword>
<dbReference type="Proteomes" id="UP000675781">
    <property type="component" value="Unassembled WGS sequence"/>
</dbReference>